<dbReference type="Pfam" id="PF14257">
    <property type="entry name" value="DUF4349"/>
    <property type="match status" value="1"/>
</dbReference>
<feature type="transmembrane region" description="Helical" evidence="3">
    <location>
        <begin position="284"/>
        <end position="305"/>
    </location>
</feature>
<dbReference type="InParanoid" id="A0A554MWV8"/>
<evidence type="ECO:0000256" key="3">
    <source>
        <dbReference type="SAM" id="Phobius"/>
    </source>
</evidence>
<feature type="coiled-coil region" evidence="1">
    <location>
        <begin position="164"/>
        <end position="235"/>
    </location>
</feature>
<name>A0A554MWV8_9EURY</name>
<sequence length="311" mass="32918">MPDARPRRTAVALALVALLLLAGCSGFGGSEAGGAGDAGDADRRDPAPADAGSGDGGGGDEGDDGGDSGSAAQSFRDTNRSQAIVRTGRVRLRVDDFDTARDRAVSIARNHDGYVAGSDTNVDRVGNRTRTTGRLVLRVRSDQFGDAFESLKTVGEVRAASSDSEDVRDQLVDLDARLRNLRDQRDRLRRLYGSANDTEAVLRVGERLSDVQERIERLEAERRALRDDVAYATITVELGEPGITPTPSPTLTPGPAYHETGLGAALLDSIGGVVVALRALSVTLAYVLPYALVFGAPLAGAGYLARRRELF</sequence>
<proteinExistence type="predicted"/>
<feature type="region of interest" description="Disordered" evidence="2">
    <location>
        <begin position="32"/>
        <end position="80"/>
    </location>
</feature>
<evidence type="ECO:0000313" key="6">
    <source>
        <dbReference type="Proteomes" id="UP000319894"/>
    </source>
</evidence>
<keyword evidence="3" id="KW-1133">Transmembrane helix</keyword>
<dbReference type="RefSeq" id="WP_144262893.1">
    <property type="nucleotide sequence ID" value="NZ_QMDX01000011.1"/>
</dbReference>
<dbReference type="OrthoDB" id="242217at2157"/>
<keyword evidence="3" id="KW-0812">Transmembrane</keyword>
<protein>
    <submittedName>
        <fullName evidence="5">DUF4349 domain-containing protein</fullName>
    </submittedName>
</protein>
<dbReference type="EMBL" id="QMDX01000011">
    <property type="protein sequence ID" value="TSD09607.1"/>
    <property type="molecule type" value="Genomic_DNA"/>
</dbReference>
<evidence type="ECO:0000256" key="2">
    <source>
        <dbReference type="SAM" id="MobiDB-lite"/>
    </source>
</evidence>
<accession>A0A554MWV8</accession>
<evidence type="ECO:0000313" key="5">
    <source>
        <dbReference type="EMBL" id="TSD09607.1"/>
    </source>
</evidence>
<keyword evidence="1" id="KW-0175">Coiled coil</keyword>
<dbReference type="AlphaFoldDB" id="A0A554MWV8"/>
<evidence type="ECO:0000259" key="4">
    <source>
        <dbReference type="Pfam" id="PF14257"/>
    </source>
</evidence>
<feature type="domain" description="DUF4349" evidence="4">
    <location>
        <begin position="82"/>
        <end position="300"/>
    </location>
</feature>
<dbReference type="PROSITE" id="PS51257">
    <property type="entry name" value="PROKAR_LIPOPROTEIN"/>
    <property type="match status" value="1"/>
</dbReference>
<evidence type="ECO:0000256" key="1">
    <source>
        <dbReference type="SAM" id="Coils"/>
    </source>
</evidence>
<gene>
    <name evidence="5" type="ORF">DP107_14615</name>
</gene>
<organism evidence="5 6">
    <name type="scientific">Haloglomus irregulare</name>
    <dbReference type="NCBI Taxonomy" id="2234134"/>
    <lineage>
        <taxon>Archaea</taxon>
        <taxon>Methanobacteriati</taxon>
        <taxon>Methanobacteriota</taxon>
        <taxon>Stenosarchaea group</taxon>
        <taxon>Halobacteria</taxon>
        <taxon>Halobacteriales</taxon>
        <taxon>Natronomonadaceae</taxon>
        <taxon>Haloglomus</taxon>
    </lineage>
</organism>
<dbReference type="InterPro" id="IPR025645">
    <property type="entry name" value="DUF4349"/>
</dbReference>
<comment type="caution">
    <text evidence="5">The sequence shown here is derived from an EMBL/GenBank/DDBJ whole genome shotgun (WGS) entry which is preliminary data.</text>
</comment>
<dbReference type="Proteomes" id="UP000319894">
    <property type="component" value="Unassembled WGS sequence"/>
</dbReference>
<reference evidence="5 6" key="1">
    <citation type="submission" date="2018-06" db="EMBL/GenBank/DDBJ databases">
        <title>Natronomonas sp. F16-60 a new haloarchaeon isolated from a solar saltern of Isla Cristina, Huelva, Spain.</title>
        <authorList>
            <person name="Duran-Viseras A."/>
            <person name="Sanchez-Porro C."/>
            <person name="Ventosa A."/>
        </authorList>
    </citation>
    <scope>NUCLEOTIDE SEQUENCE [LARGE SCALE GENOMIC DNA]</scope>
    <source>
        <strain evidence="5 6">F16-60</strain>
    </source>
</reference>
<keyword evidence="6" id="KW-1185">Reference proteome</keyword>
<keyword evidence="3" id="KW-0472">Membrane</keyword>